<protein>
    <submittedName>
        <fullName evidence="10">Major facilitator superfamily transporter</fullName>
    </submittedName>
</protein>
<dbReference type="Gene3D" id="1.20.1250.20">
    <property type="entry name" value="MFS general substrate transporter like domains"/>
    <property type="match status" value="2"/>
</dbReference>
<keyword evidence="6 8" id="KW-0472">Membrane</keyword>
<keyword evidence="11" id="KW-1185">Reference proteome</keyword>
<dbReference type="InterPro" id="IPR036259">
    <property type="entry name" value="MFS_trans_sf"/>
</dbReference>
<dbReference type="EMBL" id="MU853275">
    <property type="protein sequence ID" value="KAK4118253.1"/>
    <property type="molecule type" value="Genomic_DNA"/>
</dbReference>
<evidence type="ECO:0000313" key="10">
    <source>
        <dbReference type="EMBL" id="KAK4118253.1"/>
    </source>
</evidence>
<reference evidence="10" key="2">
    <citation type="submission" date="2023-05" db="EMBL/GenBank/DDBJ databases">
        <authorList>
            <consortium name="Lawrence Berkeley National Laboratory"/>
            <person name="Steindorff A."/>
            <person name="Hensen N."/>
            <person name="Bonometti L."/>
            <person name="Westerberg I."/>
            <person name="Brannstrom I.O."/>
            <person name="Guillou S."/>
            <person name="Cros-Aarteil S."/>
            <person name="Calhoun S."/>
            <person name="Haridas S."/>
            <person name="Kuo A."/>
            <person name="Mondo S."/>
            <person name="Pangilinan J."/>
            <person name="Riley R."/>
            <person name="Labutti K."/>
            <person name="Andreopoulos B."/>
            <person name="Lipzen A."/>
            <person name="Chen C."/>
            <person name="Yanf M."/>
            <person name="Daum C."/>
            <person name="Ng V."/>
            <person name="Clum A."/>
            <person name="Ohm R."/>
            <person name="Martin F."/>
            <person name="Silar P."/>
            <person name="Natvig D."/>
            <person name="Lalanne C."/>
            <person name="Gautier V."/>
            <person name="Ament-Velasquez S.L."/>
            <person name="Kruys A."/>
            <person name="Hutchinson M.I."/>
            <person name="Powell A.J."/>
            <person name="Barry K."/>
            <person name="Miller A.N."/>
            <person name="Grigoriev I.V."/>
            <person name="Debuchy R."/>
            <person name="Gladieux P."/>
            <person name="Thoren M.H."/>
            <person name="Johannesson H."/>
        </authorList>
    </citation>
    <scope>NUCLEOTIDE SEQUENCE</scope>
    <source>
        <strain evidence="10">CBS 731.68</strain>
    </source>
</reference>
<dbReference type="GeneID" id="87823974"/>
<feature type="transmembrane region" description="Helical" evidence="8">
    <location>
        <begin position="267"/>
        <end position="290"/>
    </location>
</feature>
<comment type="caution">
    <text evidence="10">The sequence shown here is derived from an EMBL/GenBank/DDBJ whole genome shotgun (WGS) entry which is preliminary data.</text>
</comment>
<evidence type="ECO:0000256" key="4">
    <source>
        <dbReference type="ARBA" id="ARBA00022692"/>
    </source>
</evidence>
<evidence type="ECO:0000256" key="1">
    <source>
        <dbReference type="ARBA" id="ARBA00004141"/>
    </source>
</evidence>
<evidence type="ECO:0000256" key="6">
    <source>
        <dbReference type="ARBA" id="ARBA00023136"/>
    </source>
</evidence>
<dbReference type="PANTHER" id="PTHR11360">
    <property type="entry name" value="MONOCARBOXYLATE TRANSPORTER"/>
    <property type="match status" value="1"/>
</dbReference>
<keyword evidence="5 8" id="KW-1133">Transmembrane helix</keyword>
<dbReference type="RefSeq" id="XP_062642026.1">
    <property type="nucleotide sequence ID" value="XM_062787204.1"/>
</dbReference>
<dbReference type="Pfam" id="PF07690">
    <property type="entry name" value="MFS_1"/>
    <property type="match status" value="1"/>
</dbReference>
<dbReference type="InterPro" id="IPR050327">
    <property type="entry name" value="Proton-linked_MCT"/>
</dbReference>
<evidence type="ECO:0000259" key="9">
    <source>
        <dbReference type="PROSITE" id="PS50850"/>
    </source>
</evidence>
<feature type="transmembrane region" description="Helical" evidence="8">
    <location>
        <begin position="393"/>
        <end position="411"/>
    </location>
</feature>
<feature type="region of interest" description="Disordered" evidence="7">
    <location>
        <begin position="1"/>
        <end position="57"/>
    </location>
</feature>
<comment type="subcellular location">
    <subcellularLocation>
        <location evidence="1">Membrane</location>
        <topology evidence="1">Multi-pass membrane protein</topology>
    </subcellularLocation>
</comment>
<feature type="compositionally biased region" description="Polar residues" evidence="7">
    <location>
        <begin position="1"/>
        <end position="12"/>
    </location>
</feature>
<dbReference type="CDD" id="cd17352">
    <property type="entry name" value="MFS_MCT_SLC16"/>
    <property type="match status" value="1"/>
</dbReference>
<dbReference type="SUPFAM" id="SSF103473">
    <property type="entry name" value="MFS general substrate transporter"/>
    <property type="match status" value="1"/>
</dbReference>
<feature type="transmembrane region" description="Helical" evidence="8">
    <location>
        <begin position="431"/>
        <end position="449"/>
    </location>
</feature>
<evidence type="ECO:0000256" key="2">
    <source>
        <dbReference type="ARBA" id="ARBA00006727"/>
    </source>
</evidence>
<feature type="domain" description="Major facilitator superfamily (MFS) profile" evidence="9">
    <location>
        <begin position="70"/>
        <end position="452"/>
    </location>
</feature>
<dbReference type="InterPro" id="IPR011701">
    <property type="entry name" value="MFS"/>
</dbReference>
<feature type="transmembrane region" description="Helical" evidence="8">
    <location>
        <begin position="310"/>
        <end position="328"/>
    </location>
</feature>
<evidence type="ECO:0000256" key="8">
    <source>
        <dbReference type="SAM" id="Phobius"/>
    </source>
</evidence>
<gene>
    <name evidence="10" type="ORF">N657DRAFT_404253</name>
</gene>
<feature type="transmembrane region" description="Helical" evidence="8">
    <location>
        <begin position="194"/>
        <end position="214"/>
    </location>
</feature>
<accession>A0AAN6YYH1</accession>
<evidence type="ECO:0000256" key="7">
    <source>
        <dbReference type="SAM" id="MobiDB-lite"/>
    </source>
</evidence>
<dbReference type="PANTHER" id="PTHR11360:SF224">
    <property type="entry name" value="MAJOR FACILITATOR SUPERFAMILY (MFS) PROFILE DOMAIN-CONTAINING PROTEIN-RELATED"/>
    <property type="match status" value="1"/>
</dbReference>
<name>A0AAN6YYH1_9PEZI</name>
<feature type="transmembrane region" description="Helical" evidence="8">
    <location>
        <begin position="66"/>
        <end position="88"/>
    </location>
</feature>
<feature type="transmembrane region" description="Helical" evidence="8">
    <location>
        <begin position="335"/>
        <end position="354"/>
    </location>
</feature>
<dbReference type="PROSITE" id="PS50850">
    <property type="entry name" value="MFS"/>
    <property type="match status" value="1"/>
</dbReference>
<feature type="transmembrane region" description="Helical" evidence="8">
    <location>
        <begin position="162"/>
        <end position="182"/>
    </location>
</feature>
<feature type="transmembrane region" description="Helical" evidence="8">
    <location>
        <begin position="137"/>
        <end position="156"/>
    </location>
</feature>
<organism evidence="10 11">
    <name type="scientific">Parathielavia appendiculata</name>
    <dbReference type="NCBI Taxonomy" id="2587402"/>
    <lineage>
        <taxon>Eukaryota</taxon>
        <taxon>Fungi</taxon>
        <taxon>Dikarya</taxon>
        <taxon>Ascomycota</taxon>
        <taxon>Pezizomycotina</taxon>
        <taxon>Sordariomycetes</taxon>
        <taxon>Sordariomycetidae</taxon>
        <taxon>Sordariales</taxon>
        <taxon>Chaetomiaceae</taxon>
        <taxon>Parathielavia</taxon>
    </lineage>
</organism>
<dbReference type="AlphaFoldDB" id="A0AAN6YYH1"/>
<evidence type="ECO:0000256" key="5">
    <source>
        <dbReference type="ARBA" id="ARBA00022989"/>
    </source>
</evidence>
<feature type="transmembrane region" description="Helical" evidence="8">
    <location>
        <begin position="226"/>
        <end position="246"/>
    </location>
</feature>
<feature type="transmembrane region" description="Helical" evidence="8">
    <location>
        <begin position="360"/>
        <end position="381"/>
    </location>
</feature>
<comment type="similarity">
    <text evidence="2">Belongs to the major facilitator superfamily. Monocarboxylate porter (TC 2.A.1.13) family.</text>
</comment>
<evidence type="ECO:0000313" key="11">
    <source>
        <dbReference type="Proteomes" id="UP001302602"/>
    </source>
</evidence>
<keyword evidence="3" id="KW-0813">Transport</keyword>
<dbReference type="GO" id="GO:0016020">
    <property type="term" value="C:membrane"/>
    <property type="evidence" value="ECO:0007669"/>
    <property type="project" value="UniProtKB-SubCell"/>
</dbReference>
<dbReference type="GO" id="GO:0022857">
    <property type="term" value="F:transmembrane transporter activity"/>
    <property type="evidence" value="ECO:0007669"/>
    <property type="project" value="InterPro"/>
</dbReference>
<feature type="transmembrane region" description="Helical" evidence="8">
    <location>
        <begin position="108"/>
        <end position="130"/>
    </location>
</feature>
<proteinExistence type="inferred from homology"/>
<reference evidence="10" key="1">
    <citation type="journal article" date="2023" name="Mol. Phylogenet. Evol.">
        <title>Genome-scale phylogeny and comparative genomics of the fungal order Sordariales.</title>
        <authorList>
            <person name="Hensen N."/>
            <person name="Bonometti L."/>
            <person name="Westerberg I."/>
            <person name="Brannstrom I.O."/>
            <person name="Guillou S."/>
            <person name="Cros-Aarteil S."/>
            <person name="Calhoun S."/>
            <person name="Haridas S."/>
            <person name="Kuo A."/>
            <person name="Mondo S."/>
            <person name="Pangilinan J."/>
            <person name="Riley R."/>
            <person name="LaButti K."/>
            <person name="Andreopoulos B."/>
            <person name="Lipzen A."/>
            <person name="Chen C."/>
            <person name="Yan M."/>
            <person name="Daum C."/>
            <person name="Ng V."/>
            <person name="Clum A."/>
            <person name="Steindorff A."/>
            <person name="Ohm R.A."/>
            <person name="Martin F."/>
            <person name="Silar P."/>
            <person name="Natvig D.O."/>
            <person name="Lalanne C."/>
            <person name="Gautier V."/>
            <person name="Ament-Velasquez S.L."/>
            <person name="Kruys A."/>
            <person name="Hutchinson M.I."/>
            <person name="Powell A.J."/>
            <person name="Barry K."/>
            <person name="Miller A.N."/>
            <person name="Grigoriev I.V."/>
            <person name="Debuchy R."/>
            <person name="Gladieux P."/>
            <person name="Hiltunen Thoren M."/>
            <person name="Johannesson H."/>
        </authorList>
    </citation>
    <scope>NUCLEOTIDE SEQUENCE</scope>
    <source>
        <strain evidence="10">CBS 731.68</strain>
    </source>
</reference>
<dbReference type="Proteomes" id="UP001302602">
    <property type="component" value="Unassembled WGS sequence"/>
</dbReference>
<dbReference type="InterPro" id="IPR020846">
    <property type="entry name" value="MFS_dom"/>
</dbReference>
<evidence type="ECO:0000256" key="3">
    <source>
        <dbReference type="ARBA" id="ARBA00022448"/>
    </source>
</evidence>
<keyword evidence="4 8" id="KW-0812">Transmembrane</keyword>
<sequence>MIRSTCSPNATPLANGDAKLGPEWDQTVTEDSDGTSRARLPSNEPPSERSAPDATPVGQAPDGGAAAWLVVLGAWCALFCTAGWVNSIGVFQEHYQTEMFSDYDPSTIAWIPSLQVFFLYGMGPIVGALYDKFGQRWLVFLGSVLHVLGLMMASLGTQYYHILLAQGFCSALGVSMIFQPALNCVHGWFSTKRSTAFGIVMTGASVGGIILPVMLTRLIHDLGFAWSMRISAFSILVLLAVANLTVRTYDSSAQRPTPSRSAYLKPFTETEFVLVAFGFLCLTYGIFVPIDFLPASALHAGMARGLSQDLVPIFNAGSLAGRLAGGYIGDRVGCFNAFTGTCFLTGVWILALWIPAASDAAMVAFAVLFGCFSGGYASLLSPVMAQISPMSEIGFRTGIVLFMASIGGLTTNPISGAILNGEDSGWLGVKIFAGVFALLGTFMFCVASARVRRPGWKKPNVS</sequence>